<dbReference type="InterPro" id="IPR040678">
    <property type="entry name" value="AbrB_C"/>
</dbReference>
<evidence type="ECO:0000259" key="1">
    <source>
        <dbReference type="PROSITE" id="PS51740"/>
    </source>
</evidence>
<dbReference type="Proteomes" id="UP000221937">
    <property type="component" value="Segment"/>
</dbReference>
<keyword evidence="3" id="KW-1185">Reference proteome</keyword>
<dbReference type="Gene3D" id="2.10.260.10">
    <property type="match status" value="2"/>
</dbReference>
<dbReference type="Pfam" id="PF04014">
    <property type="entry name" value="MazE_antitoxin"/>
    <property type="match status" value="2"/>
</dbReference>
<dbReference type="PROSITE" id="PS51740">
    <property type="entry name" value="SPOVT_ABRB"/>
    <property type="match status" value="2"/>
</dbReference>
<dbReference type="InterPro" id="IPR007159">
    <property type="entry name" value="SpoVT-AbrB_dom"/>
</dbReference>
<reference evidence="2 3" key="1">
    <citation type="submission" date="2016-05" db="EMBL/GenBank/DDBJ databases">
        <title>Undiscovered low abundance phages are ubiquitous in bacterial genomes.</title>
        <authorList>
            <person name="Dong Z."/>
            <person name="Liu H."/>
            <person name="Zheng J."/>
            <person name="Peng D."/>
        </authorList>
    </citation>
    <scope>NUCLEOTIDE SEQUENCE [LARGE SCALE GENOMIC DNA]</scope>
</reference>
<feature type="domain" description="SpoVT-AbrB" evidence="1">
    <location>
        <begin position="5"/>
        <end position="50"/>
    </location>
</feature>
<evidence type="ECO:0000313" key="3">
    <source>
        <dbReference type="Proteomes" id="UP000221937"/>
    </source>
</evidence>
<evidence type="ECO:0000313" key="2">
    <source>
        <dbReference type="EMBL" id="ANT39984.1"/>
    </source>
</evidence>
<dbReference type="EMBL" id="KX190833">
    <property type="protein sequence ID" value="ANT39984.1"/>
    <property type="molecule type" value="Genomic_DNA"/>
</dbReference>
<gene>
    <name evidence="2" type="ORF">BMBtpLA2_24</name>
</gene>
<dbReference type="InterPro" id="IPR037914">
    <property type="entry name" value="SpoVT-AbrB_sf"/>
</dbReference>
<dbReference type="NCBIfam" id="TIGR01439">
    <property type="entry name" value="lp_hng_hel_AbrB"/>
    <property type="match status" value="1"/>
</dbReference>
<dbReference type="SUPFAM" id="SSF89447">
    <property type="entry name" value="AbrB/MazE/MraZ-like"/>
    <property type="match status" value="2"/>
</dbReference>
<feature type="domain" description="SpoVT-AbrB" evidence="1">
    <location>
        <begin position="52"/>
        <end position="97"/>
    </location>
</feature>
<accession>A0A1B1P791</accession>
<dbReference type="PANTHER" id="PTHR36432:SF4">
    <property type="entry name" value="TRANSITION STATE REGULATOR ABH-RELATED"/>
    <property type="match status" value="1"/>
</dbReference>
<name>A0A1B1P791_9CAUD</name>
<dbReference type="PANTHER" id="PTHR36432">
    <property type="match status" value="1"/>
</dbReference>
<sequence length="140" mass="15564">MQATGIVRKIDNLGRFVLPIEIRRTQGITDGDLIEVYRNEDTVVLRKQKSTGIARKIDHLGRVVIPIELRRVLEIVEGDPVEVFVNKDEIVLRKYRVSNACAVTGEISYDNISLAGGKVILSPKALKGIAKEMKQLGLTV</sequence>
<dbReference type="InterPro" id="IPR052731">
    <property type="entry name" value="B_subtilis_Trans_State_Reg"/>
</dbReference>
<protein>
    <submittedName>
        <fullName evidence="2">Antitoxin protein</fullName>
    </submittedName>
</protein>
<dbReference type="SMART" id="SM00966">
    <property type="entry name" value="SpoVT_AbrB"/>
    <property type="match status" value="2"/>
</dbReference>
<dbReference type="Pfam" id="PF18277">
    <property type="entry name" value="AbrB_C"/>
    <property type="match status" value="1"/>
</dbReference>
<dbReference type="GO" id="GO:0003677">
    <property type="term" value="F:DNA binding"/>
    <property type="evidence" value="ECO:0007669"/>
    <property type="project" value="InterPro"/>
</dbReference>
<organism evidence="2 3">
    <name type="scientific">Bacillus phage vB_BtS_BMBtp14</name>
    <dbReference type="NCBI Taxonomy" id="1868826"/>
    <lineage>
        <taxon>Viruses</taxon>
        <taxon>Duplodnaviria</taxon>
        <taxon>Heunggongvirae</taxon>
        <taxon>Uroviricota</taxon>
        <taxon>Caudoviricetes</taxon>
        <taxon>Skryabinvirinae</taxon>
        <taxon>Bembunaquatrovirus</taxon>
        <taxon>Bembunaquatrovirus BMBtp14</taxon>
    </lineage>
</organism>
<proteinExistence type="predicted"/>